<dbReference type="AlphaFoldDB" id="X1UAP5"/>
<reference evidence="1" key="1">
    <citation type="journal article" date="2014" name="Front. Microbiol.">
        <title>High frequency of phylogenetically diverse reductive dehalogenase-homologous genes in deep subseafloor sedimentary metagenomes.</title>
        <authorList>
            <person name="Kawai M."/>
            <person name="Futagami T."/>
            <person name="Toyoda A."/>
            <person name="Takaki Y."/>
            <person name="Nishi S."/>
            <person name="Hori S."/>
            <person name="Arai W."/>
            <person name="Tsubouchi T."/>
            <person name="Morono Y."/>
            <person name="Uchiyama I."/>
            <person name="Ito T."/>
            <person name="Fujiyama A."/>
            <person name="Inagaki F."/>
            <person name="Takami H."/>
        </authorList>
    </citation>
    <scope>NUCLEOTIDE SEQUENCE</scope>
    <source>
        <strain evidence="1">Expedition CK06-06</strain>
    </source>
</reference>
<organism evidence="1">
    <name type="scientific">marine sediment metagenome</name>
    <dbReference type="NCBI Taxonomy" id="412755"/>
    <lineage>
        <taxon>unclassified sequences</taxon>
        <taxon>metagenomes</taxon>
        <taxon>ecological metagenomes</taxon>
    </lineage>
</organism>
<comment type="caution">
    <text evidence="1">The sequence shown here is derived from an EMBL/GenBank/DDBJ whole genome shotgun (WGS) entry which is preliminary data.</text>
</comment>
<sequence length="229" mass="24066">PVVFEGAISRPSCCKLDTDKFVAFYKGSGGKAYACAFTVSGTTPTAGALKEIDSNAISSTSIECAQLDTDKFVIAWSIPDSWCKLEICAVSGTTISEGTEYQFEENLPFSYVGMAKVNGSHFIIVYRGGASDGQYRYCTFSGLSITAGVGEGDFGYLPNAGSCDDTDVCLLSALKVAAVYWDSEYSDSWAVVGDYTPGWSGKISGVTNPAKIMGVDVANIAKVKGVASA</sequence>
<dbReference type="EMBL" id="BARW01032578">
    <property type="protein sequence ID" value="GAJ14549.1"/>
    <property type="molecule type" value="Genomic_DNA"/>
</dbReference>
<feature type="non-terminal residue" evidence="1">
    <location>
        <position position="1"/>
    </location>
</feature>
<gene>
    <name evidence="1" type="ORF">S12H4_51535</name>
</gene>
<name>X1UAP5_9ZZZZ</name>
<proteinExistence type="predicted"/>
<evidence type="ECO:0000313" key="1">
    <source>
        <dbReference type="EMBL" id="GAJ14549.1"/>
    </source>
</evidence>
<protein>
    <submittedName>
        <fullName evidence="1">Uncharacterized protein</fullName>
    </submittedName>
</protein>
<accession>X1UAP5</accession>